<evidence type="ECO:0008006" key="3">
    <source>
        <dbReference type="Google" id="ProtNLM"/>
    </source>
</evidence>
<dbReference type="PANTHER" id="PTHR35850">
    <property type="entry name" value="CYTOPLASMIC PROTEIN-RELATED"/>
    <property type="match status" value="1"/>
</dbReference>
<dbReference type="RefSeq" id="WP_145343691.1">
    <property type="nucleotide sequence ID" value="NZ_CP036261.1"/>
</dbReference>
<evidence type="ECO:0000313" key="1">
    <source>
        <dbReference type="EMBL" id="QDS87374.1"/>
    </source>
</evidence>
<dbReference type="KEGG" id="ruv:EC9_15520"/>
<dbReference type="AlphaFoldDB" id="A0A517LXL7"/>
<dbReference type="NCBIfam" id="TIGR03358">
    <property type="entry name" value="VI_chp_5"/>
    <property type="match status" value="1"/>
</dbReference>
<proteinExistence type="predicted"/>
<dbReference type="PIRSF" id="PIRSF028301">
    <property type="entry name" value="UCP028301"/>
    <property type="match status" value="1"/>
</dbReference>
<organism evidence="1 2">
    <name type="scientific">Rosistilla ulvae</name>
    <dbReference type="NCBI Taxonomy" id="1930277"/>
    <lineage>
        <taxon>Bacteria</taxon>
        <taxon>Pseudomonadati</taxon>
        <taxon>Planctomycetota</taxon>
        <taxon>Planctomycetia</taxon>
        <taxon>Pirellulales</taxon>
        <taxon>Pirellulaceae</taxon>
        <taxon>Rosistilla</taxon>
    </lineage>
</organism>
<dbReference type="OrthoDB" id="9789942at2"/>
<dbReference type="Proteomes" id="UP000319557">
    <property type="component" value="Chromosome"/>
</dbReference>
<reference evidence="1 2" key="1">
    <citation type="submission" date="2019-02" db="EMBL/GenBank/DDBJ databases">
        <title>Deep-cultivation of Planctomycetes and their phenomic and genomic characterization uncovers novel biology.</title>
        <authorList>
            <person name="Wiegand S."/>
            <person name="Jogler M."/>
            <person name="Boedeker C."/>
            <person name="Pinto D."/>
            <person name="Vollmers J."/>
            <person name="Rivas-Marin E."/>
            <person name="Kohn T."/>
            <person name="Peeters S.H."/>
            <person name="Heuer A."/>
            <person name="Rast P."/>
            <person name="Oberbeckmann S."/>
            <person name="Bunk B."/>
            <person name="Jeske O."/>
            <person name="Meyerdierks A."/>
            <person name="Storesund J.E."/>
            <person name="Kallscheuer N."/>
            <person name="Luecker S."/>
            <person name="Lage O.M."/>
            <person name="Pohl T."/>
            <person name="Merkel B.J."/>
            <person name="Hornburger P."/>
            <person name="Mueller R.-W."/>
            <person name="Bruemmer F."/>
            <person name="Labrenz M."/>
            <person name="Spormann A.M."/>
            <person name="Op den Camp H."/>
            <person name="Overmann J."/>
            <person name="Amann R."/>
            <person name="Jetten M.S.M."/>
            <person name="Mascher T."/>
            <person name="Medema M.H."/>
            <person name="Devos D.P."/>
            <person name="Kaster A.-K."/>
            <person name="Ovreas L."/>
            <person name="Rohde M."/>
            <person name="Galperin M.Y."/>
            <person name="Jogler C."/>
        </authorList>
    </citation>
    <scope>NUCLEOTIDE SEQUENCE [LARGE SCALE GENOMIC DNA]</scope>
    <source>
        <strain evidence="1 2">EC9</strain>
    </source>
</reference>
<keyword evidence="2" id="KW-1185">Reference proteome</keyword>
<gene>
    <name evidence="1" type="ORF">EC9_15520</name>
</gene>
<dbReference type="EMBL" id="CP036261">
    <property type="protein sequence ID" value="QDS87374.1"/>
    <property type="molecule type" value="Genomic_DNA"/>
</dbReference>
<dbReference type="InterPro" id="IPR008312">
    <property type="entry name" value="T6SS_TssB1"/>
</dbReference>
<evidence type="ECO:0000313" key="2">
    <source>
        <dbReference type="Proteomes" id="UP000319557"/>
    </source>
</evidence>
<dbReference type="Pfam" id="PF05591">
    <property type="entry name" value="T6SS_VipA"/>
    <property type="match status" value="1"/>
</dbReference>
<protein>
    <recommendedName>
        <fullName evidence="3">Type VI secretion protein</fullName>
    </recommendedName>
</protein>
<sequence length="169" mass="18774">MSDSRQHTLDRVRRPRVQVTYDVDTGGAMESKELPLVVGVMADLSGQPEVANAPLKERKFVPIDRDNFDDVLAKSNARVAARVDNKLTDDNSQLSVALNFRSLEDFEPEQVARQVPVLRELLDMRTQLSNLLGKLEGNDKLEELLSEVLENSEAAKSLQSELGSDTPAE</sequence>
<name>A0A517LXL7_9BACT</name>
<accession>A0A517LXL7</accession>
<dbReference type="PANTHER" id="PTHR35850:SF1">
    <property type="entry name" value="TYPE VI SECRETION SYSTEM SHEATH PROTEIN TSSB1"/>
    <property type="match status" value="1"/>
</dbReference>